<name>A0A383BWN8_9ZZZZ</name>
<reference evidence="1" key="1">
    <citation type="submission" date="2018-05" db="EMBL/GenBank/DDBJ databases">
        <authorList>
            <person name="Lanie J.A."/>
            <person name="Ng W.-L."/>
            <person name="Kazmierczak K.M."/>
            <person name="Andrzejewski T.M."/>
            <person name="Davidsen T.M."/>
            <person name="Wayne K.J."/>
            <person name="Tettelin H."/>
            <person name="Glass J.I."/>
            <person name="Rusch D."/>
            <person name="Podicherti R."/>
            <person name="Tsui H.-C.T."/>
            <person name="Winkler M.E."/>
        </authorList>
    </citation>
    <scope>NUCLEOTIDE SEQUENCE</scope>
</reference>
<sequence>MADDLYSISKAADALGHSMGGLE</sequence>
<protein>
    <submittedName>
        <fullName evidence="1">Uncharacterized protein</fullName>
    </submittedName>
</protein>
<gene>
    <name evidence="1" type="ORF">METZ01_LOCUS476539</name>
</gene>
<dbReference type="EMBL" id="UINC01203435">
    <property type="protein sequence ID" value="SVE23685.1"/>
    <property type="molecule type" value="Genomic_DNA"/>
</dbReference>
<accession>A0A383BWN8</accession>
<organism evidence="1">
    <name type="scientific">marine metagenome</name>
    <dbReference type="NCBI Taxonomy" id="408172"/>
    <lineage>
        <taxon>unclassified sequences</taxon>
        <taxon>metagenomes</taxon>
        <taxon>ecological metagenomes</taxon>
    </lineage>
</organism>
<feature type="non-terminal residue" evidence="1">
    <location>
        <position position="23"/>
    </location>
</feature>
<proteinExistence type="predicted"/>
<evidence type="ECO:0000313" key="1">
    <source>
        <dbReference type="EMBL" id="SVE23685.1"/>
    </source>
</evidence>
<dbReference type="AlphaFoldDB" id="A0A383BWN8"/>